<accession>A0A7T6AQR2</accession>
<dbReference type="PANTHER" id="PTHR10744:SF1">
    <property type="entry name" value="SMALL RIBOSOMAL SUBUNIT PROTEIN US17M"/>
    <property type="match status" value="1"/>
</dbReference>
<evidence type="ECO:0000256" key="4">
    <source>
        <dbReference type="ARBA" id="ARBA00022980"/>
    </source>
</evidence>
<proteinExistence type="inferred from homology"/>
<comment type="similarity">
    <text evidence="1 6 7">Belongs to the universal ribosomal protein uS17 family.</text>
</comment>
<keyword evidence="9" id="KW-1185">Reference proteome</keyword>
<dbReference type="PROSITE" id="PS00056">
    <property type="entry name" value="RIBOSOMAL_S17"/>
    <property type="match status" value="1"/>
</dbReference>
<gene>
    <name evidence="6 8" type="primary">rpsQ</name>
    <name evidence="8" type="ORF">HP555_07605</name>
</gene>
<evidence type="ECO:0000256" key="6">
    <source>
        <dbReference type="HAMAP-Rule" id="MF_01345"/>
    </source>
</evidence>
<dbReference type="Pfam" id="PF00366">
    <property type="entry name" value="Ribosomal_S17"/>
    <property type="match status" value="1"/>
</dbReference>
<dbReference type="EMBL" id="CP054140">
    <property type="protein sequence ID" value="QQG65733.1"/>
    <property type="molecule type" value="Genomic_DNA"/>
</dbReference>
<dbReference type="SUPFAM" id="SSF50249">
    <property type="entry name" value="Nucleic acid-binding proteins"/>
    <property type="match status" value="1"/>
</dbReference>
<dbReference type="PANTHER" id="PTHR10744">
    <property type="entry name" value="40S RIBOSOMAL PROTEIN S11 FAMILY MEMBER"/>
    <property type="match status" value="1"/>
</dbReference>
<dbReference type="InterPro" id="IPR019984">
    <property type="entry name" value="Ribosomal_uS17_bact/chlr"/>
</dbReference>
<reference evidence="8 9" key="1">
    <citation type="submission" date="2020-05" db="EMBL/GenBank/DDBJ databases">
        <title>Complete genome of Desulfobulbus oligotrophicus.</title>
        <authorList>
            <person name="Podar M."/>
        </authorList>
    </citation>
    <scope>NUCLEOTIDE SEQUENCE [LARGE SCALE GENOMIC DNA]</scope>
    <source>
        <strain evidence="8 9">Prop6</strain>
    </source>
</reference>
<dbReference type="Gene3D" id="2.40.50.140">
    <property type="entry name" value="Nucleic acid-binding proteins"/>
    <property type="match status" value="1"/>
</dbReference>
<dbReference type="NCBIfam" id="NF004123">
    <property type="entry name" value="PRK05610.1"/>
    <property type="match status" value="1"/>
</dbReference>
<keyword evidence="5 6" id="KW-0687">Ribonucleoprotein</keyword>
<dbReference type="KEGG" id="dog:HP555_07605"/>
<dbReference type="InterPro" id="IPR000266">
    <property type="entry name" value="Ribosomal_uS17"/>
</dbReference>
<evidence type="ECO:0000256" key="1">
    <source>
        <dbReference type="ARBA" id="ARBA00010254"/>
    </source>
</evidence>
<protein>
    <recommendedName>
        <fullName evidence="6">Small ribosomal subunit protein uS17</fullName>
    </recommendedName>
</protein>
<dbReference type="HAMAP" id="MF_01345_B">
    <property type="entry name" value="Ribosomal_uS17_B"/>
    <property type="match status" value="1"/>
</dbReference>
<organism evidence="8 9">
    <name type="scientific">Desulfobulbus oligotrophicus</name>
    <dbReference type="NCBI Taxonomy" id="1909699"/>
    <lineage>
        <taxon>Bacteria</taxon>
        <taxon>Pseudomonadati</taxon>
        <taxon>Thermodesulfobacteriota</taxon>
        <taxon>Desulfobulbia</taxon>
        <taxon>Desulfobulbales</taxon>
        <taxon>Desulfobulbaceae</taxon>
        <taxon>Desulfobulbus</taxon>
    </lineage>
</organism>
<evidence type="ECO:0000256" key="7">
    <source>
        <dbReference type="RuleBase" id="RU003872"/>
    </source>
</evidence>
<dbReference type="NCBIfam" id="TIGR03635">
    <property type="entry name" value="uS17_bact"/>
    <property type="match status" value="1"/>
</dbReference>
<dbReference type="Proteomes" id="UP000596092">
    <property type="component" value="Chromosome"/>
</dbReference>
<dbReference type="GO" id="GO:0019843">
    <property type="term" value="F:rRNA binding"/>
    <property type="evidence" value="ECO:0007669"/>
    <property type="project" value="UniProtKB-UniRule"/>
</dbReference>
<dbReference type="PRINTS" id="PR00973">
    <property type="entry name" value="RIBOSOMALS17"/>
</dbReference>
<dbReference type="CDD" id="cd00364">
    <property type="entry name" value="Ribosomal_uS17"/>
    <property type="match status" value="1"/>
</dbReference>
<evidence type="ECO:0000256" key="5">
    <source>
        <dbReference type="ARBA" id="ARBA00023274"/>
    </source>
</evidence>
<keyword evidence="2 6" id="KW-0699">rRNA-binding</keyword>
<dbReference type="InterPro" id="IPR019979">
    <property type="entry name" value="Ribosomal_uS17_CS"/>
</dbReference>
<dbReference type="RefSeq" id="WP_199261154.1">
    <property type="nucleotide sequence ID" value="NZ_CP054140.1"/>
</dbReference>
<keyword evidence="3 6" id="KW-0694">RNA-binding</keyword>
<evidence type="ECO:0000256" key="3">
    <source>
        <dbReference type="ARBA" id="ARBA00022884"/>
    </source>
</evidence>
<comment type="subunit">
    <text evidence="6">Part of the 30S ribosomal subunit.</text>
</comment>
<evidence type="ECO:0000256" key="2">
    <source>
        <dbReference type="ARBA" id="ARBA00022730"/>
    </source>
</evidence>
<sequence>MSKQVKKNRQGFVVSNKMDKSVVVVVERKVPHKLYGKYIRQRIRYMAHDPENQCQIGDIVLIEECRPLSKRKRWLVRNIIQHAA</sequence>
<dbReference type="GO" id="GO:0003735">
    <property type="term" value="F:structural constituent of ribosome"/>
    <property type="evidence" value="ECO:0007669"/>
    <property type="project" value="UniProtKB-UniRule"/>
</dbReference>
<evidence type="ECO:0000313" key="8">
    <source>
        <dbReference type="EMBL" id="QQG65733.1"/>
    </source>
</evidence>
<dbReference type="AlphaFoldDB" id="A0A7T6AQR2"/>
<name>A0A7T6AQR2_9BACT</name>
<comment type="function">
    <text evidence="6">One of the primary rRNA binding proteins, it binds specifically to the 5'-end of 16S ribosomal RNA.</text>
</comment>
<keyword evidence="4 6" id="KW-0689">Ribosomal protein</keyword>
<dbReference type="GO" id="GO:0022627">
    <property type="term" value="C:cytosolic small ribosomal subunit"/>
    <property type="evidence" value="ECO:0007669"/>
    <property type="project" value="UniProtKB-UniRule"/>
</dbReference>
<dbReference type="InterPro" id="IPR012340">
    <property type="entry name" value="NA-bd_OB-fold"/>
</dbReference>
<dbReference type="GO" id="GO:0006412">
    <property type="term" value="P:translation"/>
    <property type="evidence" value="ECO:0007669"/>
    <property type="project" value="UniProtKB-UniRule"/>
</dbReference>
<evidence type="ECO:0000313" key="9">
    <source>
        <dbReference type="Proteomes" id="UP000596092"/>
    </source>
</evidence>